<accession>A0ABU1V7R5</accession>
<keyword evidence="3" id="KW-1185">Reference proteome</keyword>
<keyword evidence="1" id="KW-0732">Signal</keyword>
<reference evidence="2 3" key="1">
    <citation type="submission" date="2023-07" db="EMBL/GenBank/DDBJ databases">
        <title>Sorghum-associated microbial communities from plants grown in Nebraska, USA.</title>
        <authorList>
            <person name="Schachtman D."/>
        </authorList>
    </citation>
    <scope>NUCLEOTIDE SEQUENCE [LARGE SCALE GENOMIC DNA]</scope>
    <source>
        <strain evidence="2 3">BE240</strain>
    </source>
</reference>
<dbReference type="PROSITE" id="PS51257">
    <property type="entry name" value="PROKAR_LIPOPROTEIN"/>
    <property type="match status" value="1"/>
</dbReference>
<proteinExistence type="predicted"/>
<feature type="signal peptide" evidence="1">
    <location>
        <begin position="1"/>
        <end position="21"/>
    </location>
</feature>
<evidence type="ECO:0000313" key="2">
    <source>
        <dbReference type="EMBL" id="MDR7093491.1"/>
    </source>
</evidence>
<organism evidence="2 3">
    <name type="scientific">Hydrogenophaga laconesensis</name>
    <dbReference type="NCBI Taxonomy" id="1805971"/>
    <lineage>
        <taxon>Bacteria</taxon>
        <taxon>Pseudomonadati</taxon>
        <taxon>Pseudomonadota</taxon>
        <taxon>Betaproteobacteria</taxon>
        <taxon>Burkholderiales</taxon>
        <taxon>Comamonadaceae</taxon>
        <taxon>Hydrogenophaga</taxon>
    </lineage>
</organism>
<name>A0ABU1V7R5_9BURK</name>
<dbReference type="Proteomes" id="UP001265550">
    <property type="component" value="Unassembled WGS sequence"/>
</dbReference>
<comment type="caution">
    <text evidence="2">The sequence shown here is derived from an EMBL/GenBank/DDBJ whole genome shotgun (WGS) entry which is preliminary data.</text>
</comment>
<evidence type="ECO:0008006" key="4">
    <source>
        <dbReference type="Google" id="ProtNLM"/>
    </source>
</evidence>
<gene>
    <name evidence="2" type="ORF">J2X09_001223</name>
</gene>
<evidence type="ECO:0000313" key="3">
    <source>
        <dbReference type="Proteomes" id="UP001265550"/>
    </source>
</evidence>
<sequence>MRGACKTALVLALAAALAACADGYPSEDGALILSHDMKLEKAIGAMHHLGHQRHLHYHWHYELLPGCVLEAQAKRFLRNREPVEVALRRSATVVEKDVTTGSHTVRVLPSDDTVGVVVLEGVGEHDALQMKWLLDFLPRHCGT</sequence>
<protein>
    <recommendedName>
        <fullName evidence="4">Lipoprotein</fullName>
    </recommendedName>
</protein>
<dbReference type="EMBL" id="JAVDWE010000002">
    <property type="protein sequence ID" value="MDR7093491.1"/>
    <property type="molecule type" value="Genomic_DNA"/>
</dbReference>
<evidence type="ECO:0000256" key="1">
    <source>
        <dbReference type="SAM" id="SignalP"/>
    </source>
</evidence>
<dbReference type="RefSeq" id="WP_204732650.1">
    <property type="nucleotide sequence ID" value="NZ_JAVDWE010000002.1"/>
</dbReference>
<feature type="chain" id="PRO_5047297332" description="Lipoprotein" evidence="1">
    <location>
        <begin position="22"/>
        <end position="143"/>
    </location>
</feature>